<evidence type="ECO:0000256" key="15">
    <source>
        <dbReference type="SAM" id="MobiDB-lite"/>
    </source>
</evidence>
<dbReference type="GO" id="GO:0005615">
    <property type="term" value="C:extracellular space"/>
    <property type="evidence" value="ECO:0007669"/>
    <property type="project" value="TreeGrafter"/>
</dbReference>
<evidence type="ECO:0000256" key="11">
    <source>
        <dbReference type="PIRSR" id="PIRSR001191-2"/>
    </source>
</evidence>
<evidence type="ECO:0000256" key="7">
    <source>
        <dbReference type="ARBA" id="ARBA00022833"/>
    </source>
</evidence>
<dbReference type="SUPFAM" id="SSF55486">
    <property type="entry name" value="Metalloproteases ('zincins'), catalytic domain"/>
    <property type="match status" value="1"/>
</dbReference>
<feature type="binding site" evidence="12">
    <location>
        <position position="576"/>
    </location>
    <ligand>
        <name>Ca(2+)</name>
        <dbReference type="ChEBI" id="CHEBI:29108"/>
        <label>5</label>
    </ligand>
</feature>
<dbReference type="GO" id="GO:0031012">
    <property type="term" value="C:extracellular matrix"/>
    <property type="evidence" value="ECO:0007669"/>
    <property type="project" value="InterPro"/>
</dbReference>
<feature type="binding site" evidence="12">
    <location>
        <position position="574"/>
    </location>
    <ligand>
        <name>Ca(2+)</name>
        <dbReference type="ChEBI" id="CHEBI:29108"/>
        <label>4</label>
    </ligand>
</feature>
<proteinExistence type="inferred from homology"/>
<feature type="binding site" evidence="12">
    <location>
        <position position="186"/>
    </location>
    <ligand>
        <name>Ca(2+)</name>
        <dbReference type="ChEBI" id="CHEBI:29108"/>
        <label>3</label>
    </ligand>
</feature>
<feature type="binding site" evidence="12">
    <location>
        <position position="206"/>
    </location>
    <ligand>
        <name>Ca(2+)</name>
        <dbReference type="ChEBI" id="CHEBI:29108"/>
        <label>2</label>
    </ligand>
</feature>
<feature type="binding site" evidence="11">
    <location>
        <position position="233"/>
    </location>
    <ligand>
        <name>Zn(2+)</name>
        <dbReference type="ChEBI" id="CHEBI:29105"/>
        <label>2</label>
        <note>catalytic</note>
    </ligand>
</feature>
<dbReference type="Pfam" id="PF01471">
    <property type="entry name" value="PG_binding_1"/>
    <property type="match status" value="1"/>
</dbReference>
<dbReference type="AlphaFoldDB" id="A0AAR5QAC9"/>
<comment type="cofactor">
    <cofactor evidence="12">
        <name>Ca(2+)</name>
        <dbReference type="ChEBI" id="CHEBI:29108"/>
    </cofactor>
    <text evidence="12">Can bind about 5 Ca(2+) ions per subunit.</text>
</comment>
<keyword evidence="8" id="KW-0482">Metalloprotease</keyword>
<feature type="repeat" description="Hemopexin" evidence="14">
    <location>
        <begin position="570"/>
        <end position="617"/>
    </location>
</feature>
<dbReference type="InterPro" id="IPR018487">
    <property type="entry name" value="Hemopexin-like_repeat"/>
</dbReference>
<dbReference type="SUPFAM" id="SSF47090">
    <property type="entry name" value="PGBD-like"/>
    <property type="match status" value="1"/>
</dbReference>
<feature type="binding site" evidence="12">
    <location>
        <position position="251"/>
    </location>
    <ligand>
        <name>Zn(2+)</name>
        <dbReference type="ChEBI" id="CHEBI:29105"/>
        <label>2</label>
        <note>catalytic</note>
    </ligand>
</feature>
<evidence type="ECO:0000256" key="13">
    <source>
        <dbReference type="PIRSR" id="PIRSR621190-4"/>
    </source>
</evidence>
<dbReference type="SUPFAM" id="SSF50923">
    <property type="entry name" value="Hemopexin-like domain"/>
    <property type="match status" value="1"/>
</dbReference>
<keyword evidence="3 11" id="KW-0479">Metal-binding</keyword>
<dbReference type="Pfam" id="PF00413">
    <property type="entry name" value="Peptidase_M10"/>
    <property type="match status" value="1"/>
</dbReference>
<feature type="binding site" evidence="12">
    <location>
        <position position="194"/>
    </location>
    <ligand>
        <name>Zn(2+)</name>
        <dbReference type="ChEBI" id="CHEBI:29105"/>
        <label>1</label>
    </ligand>
</feature>
<sequence>MAKSQFQEHLKTVVDGQRNQVSTYGLFDWCLSKVVRQDYLTNFGYMPKSADGAFALRTEESIRSAIKEMQEFAGVPVTGKLDARTMKLMKTPRCGLPDKEIGLTSGRRKRYSIHGMKWPYTDLTWSLRTKQLADGLDPYEVRFVISKALAVWSKHSKLTFTEVDSDKADILIYFYRREHGDNFPFDGKGVILAHAFFPTGIRNSVDVHFDADESWTTSGDSEQGTNLFNVAAHEIGHSLGLSHSNVEGALMYPWYSEMKDGFEYELPDDDKLAIQSLYGFRGDRQWGRIPQYHPPPQPPTTTTTTTTTTTSTSPPQRAYPRSRYNPRYHKGRHPTYNKPEKNPYKPMNPEKKPHHNHGTHGTDRLYPNDKRPYTGHHNPPTDPPYIKPTKLVPKHFHTTHRPTERTATSSPKEYPNGETPPDTCDTSYDAVAVIRRELFIFKDKYFWRIGDNGQVTSGYPAEINRLFRGFPKTLTHVDAVFERADGNIVFFVDDKFYLFSGVSLVPGYPKPLTELGLPNNLKKIDGAMVWGHNGNTYFFSGKDYWKFDDNEQEVEKDYPRKIHPMWKGVGTDIDAVFQWKDGKTYFFKDKGFWKFNDIRMRVDHYEQKLSAPVWMGCKHNFEQNDLNQKLPYTDRSGGSALSSVNQLPFISFVGLLLAIVHLL</sequence>
<keyword evidence="5" id="KW-0677">Repeat</keyword>
<feature type="binding site" evidence="12">
    <location>
        <position position="210"/>
    </location>
    <ligand>
        <name>Ca(2+)</name>
        <dbReference type="ChEBI" id="CHEBI:29108"/>
        <label>3</label>
    </ligand>
</feature>
<dbReference type="PIRSF" id="PIRSF001191">
    <property type="entry name" value="Peptidase_M10A_matrix"/>
    <property type="match status" value="1"/>
</dbReference>
<evidence type="ECO:0000256" key="3">
    <source>
        <dbReference type="ARBA" id="ARBA00022723"/>
    </source>
</evidence>
<dbReference type="InterPro" id="IPR021190">
    <property type="entry name" value="Pept_M10A"/>
</dbReference>
<evidence type="ECO:0000256" key="8">
    <source>
        <dbReference type="ARBA" id="ARBA00023049"/>
    </source>
</evidence>
<feature type="compositionally biased region" description="Basic and acidic residues" evidence="15">
    <location>
        <begin position="360"/>
        <end position="372"/>
    </location>
</feature>
<reference evidence="17" key="2">
    <citation type="submission" date="2024-08" db="UniProtKB">
        <authorList>
            <consortium name="EnsemblMetazoa"/>
        </authorList>
    </citation>
    <scope>IDENTIFICATION</scope>
</reference>
<accession>A0AAR5QAC9</accession>
<feature type="binding site" evidence="12">
    <location>
        <position position="429"/>
    </location>
    <ligand>
        <name>Ca(2+)</name>
        <dbReference type="ChEBI" id="CHEBI:29108"/>
        <label>4</label>
    </ligand>
</feature>
<feature type="modified residue" description="Phosphotyrosine; by PKDCC" evidence="13">
    <location>
        <position position="508"/>
    </location>
</feature>
<feature type="binding site" evidence="12">
    <location>
        <position position="169"/>
    </location>
    <ligand>
        <name>Ca(2+)</name>
        <dbReference type="ChEBI" id="CHEBI:29108"/>
        <label>2</label>
    </ligand>
</feature>
<keyword evidence="4" id="KW-0732">Signal</keyword>
<dbReference type="FunFam" id="2.110.10.10:FF:000018">
    <property type="entry name" value="Matrix metallopeptidase 25b"/>
    <property type="match status" value="1"/>
</dbReference>
<name>A0AAR5QAC9_DENPD</name>
<keyword evidence="9" id="KW-0865">Zymogen</keyword>
<dbReference type="InterPro" id="IPR006026">
    <property type="entry name" value="Peptidase_Metallo"/>
</dbReference>
<evidence type="ECO:0000256" key="9">
    <source>
        <dbReference type="ARBA" id="ARBA00023145"/>
    </source>
</evidence>
<dbReference type="EnsemblMetazoa" id="XM_019914552.1">
    <property type="protein sequence ID" value="XP_019770111.1"/>
    <property type="gene ID" value="LOC109544413"/>
</dbReference>
<evidence type="ECO:0000313" key="18">
    <source>
        <dbReference type="Proteomes" id="UP000019118"/>
    </source>
</evidence>
<dbReference type="InterPro" id="IPR036375">
    <property type="entry name" value="Hemopexin-like_dom_sf"/>
</dbReference>
<evidence type="ECO:0000256" key="14">
    <source>
        <dbReference type="PROSITE-ProRule" id="PRU01011"/>
    </source>
</evidence>
<dbReference type="FunFam" id="3.40.390.10:FF:000022">
    <property type="entry name" value="Matrix metalloproteinase 1, isoform C"/>
    <property type="match status" value="1"/>
</dbReference>
<feature type="repeat" description="Hemopexin" evidence="14">
    <location>
        <begin position="421"/>
        <end position="470"/>
    </location>
</feature>
<feature type="region of interest" description="Disordered" evidence="15">
    <location>
        <begin position="285"/>
        <end position="423"/>
    </location>
</feature>
<dbReference type="GO" id="GO:0008270">
    <property type="term" value="F:zinc ion binding"/>
    <property type="evidence" value="ECO:0007669"/>
    <property type="project" value="InterPro"/>
</dbReference>
<dbReference type="InterPro" id="IPR033739">
    <property type="entry name" value="M10A_MMP"/>
</dbReference>
<evidence type="ECO:0000256" key="10">
    <source>
        <dbReference type="PIRSR" id="PIRSR001191-1"/>
    </source>
</evidence>
<feature type="repeat" description="Hemopexin" evidence="14">
    <location>
        <begin position="474"/>
        <end position="519"/>
    </location>
</feature>
<keyword evidence="2" id="KW-0645">Protease</keyword>
<dbReference type="Pfam" id="PF00045">
    <property type="entry name" value="Hemopexin"/>
    <property type="match status" value="4"/>
</dbReference>
<feature type="binding site" evidence="12">
    <location>
        <position position="213"/>
    </location>
    <ligand>
        <name>Ca(2+)</name>
        <dbReference type="ChEBI" id="CHEBI:29108"/>
        <label>3</label>
    </ligand>
</feature>
<feature type="binding site" evidence="12">
    <location>
        <position position="208"/>
    </location>
    <ligand>
        <name>Zn(2+)</name>
        <dbReference type="ChEBI" id="CHEBI:29105"/>
        <label>1</label>
    </ligand>
</feature>
<feature type="binding site" evidence="12">
    <location>
        <position position="527"/>
    </location>
    <ligand>
        <name>Ca(2+)</name>
        <dbReference type="ChEBI" id="CHEBI:29108"/>
        <label>5</label>
    </ligand>
</feature>
<evidence type="ECO:0000259" key="16">
    <source>
        <dbReference type="SMART" id="SM00235"/>
    </source>
</evidence>
<dbReference type="PANTHER" id="PTHR10201:SF308">
    <property type="entry name" value="MATRIX METALLOPROTEINASE 2"/>
    <property type="match status" value="1"/>
</dbReference>
<dbReference type="PROSITE" id="PS00546">
    <property type="entry name" value="CYSTEINE_SWITCH"/>
    <property type="match status" value="1"/>
</dbReference>
<keyword evidence="7 11" id="KW-0862">Zinc</keyword>
<dbReference type="InterPro" id="IPR001818">
    <property type="entry name" value="Pept_M10_metallopeptidase"/>
</dbReference>
<dbReference type="CDD" id="cd00094">
    <property type="entry name" value="HX"/>
    <property type="match status" value="1"/>
</dbReference>
<feature type="repeat" description="Hemopexin" evidence="14">
    <location>
        <begin position="521"/>
        <end position="569"/>
    </location>
</feature>
<feature type="binding site" description="in inhibited form" evidence="12">
    <location>
        <position position="94"/>
    </location>
    <ligand>
        <name>Zn(2+)</name>
        <dbReference type="ChEBI" id="CHEBI:29105"/>
        <label>2</label>
        <note>catalytic</note>
    </ligand>
</feature>
<dbReference type="GO" id="GO:0030198">
    <property type="term" value="P:extracellular matrix organization"/>
    <property type="evidence" value="ECO:0007669"/>
    <property type="project" value="TreeGrafter"/>
</dbReference>
<dbReference type="InterPro" id="IPR036365">
    <property type="entry name" value="PGBD-like_sf"/>
</dbReference>
<keyword evidence="18" id="KW-1185">Reference proteome</keyword>
<feature type="binding site" evidence="11">
    <location>
        <position position="237"/>
    </location>
    <ligand>
        <name>Zn(2+)</name>
        <dbReference type="ChEBI" id="CHEBI:29105"/>
        <label>2</label>
        <note>catalytic</note>
    </ligand>
</feature>
<evidence type="ECO:0000256" key="1">
    <source>
        <dbReference type="ARBA" id="ARBA00010370"/>
    </source>
</evidence>
<organism evidence="17 18">
    <name type="scientific">Dendroctonus ponderosae</name>
    <name type="common">Mountain pine beetle</name>
    <dbReference type="NCBI Taxonomy" id="77166"/>
    <lineage>
        <taxon>Eukaryota</taxon>
        <taxon>Metazoa</taxon>
        <taxon>Ecdysozoa</taxon>
        <taxon>Arthropoda</taxon>
        <taxon>Hexapoda</taxon>
        <taxon>Insecta</taxon>
        <taxon>Pterygota</taxon>
        <taxon>Neoptera</taxon>
        <taxon>Endopterygota</taxon>
        <taxon>Coleoptera</taxon>
        <taxon>Polyphaga</taxon>
        <taxon>Cucujiformia</taxon>
        <taxon>Curculionidae</taxon>
        <taxon>Scolytinae</taxon>
        <taxon>Dendroctonus</taxon>
    </lineage>
</organism>
<dbReference type="SMART" id="SM00235">
    <property type="entry name" value="ZnMc"/>
    <property type="match status" value="1"/>
</dbReference>
<evidence type="ECO:0000313" key="17">
    <source>
        <dbReference type="EnsemblMetazoa" id="XP_019770111.1"/>
    </source>
</evidence>
<comment type="similarity">
    <text evidence="1">Belongs to the peptidase M10A family.</text>
</comment>
<comment type="cofactor">
    <cofactor evidence="12">
        <name>Zn(2+)</name>
        <dbReference type="ChEBI" id="CHEBI:29105"/>
    </cofactor>
    <text evidence="12">Binds 2 Zn(2+) ions per subunit.</text>
</comment>
<dbReference type="InterPro" id="IPR002477">
    <property type="entry name" value="Peptidoglycan-bd-like"/>
</dbReference>
<dbReference type="GO" id="GO:0006508">
    <property type="term" value="P:proteolysis"/>
    <property type="evidence" value="ECO:0007669"/>
    <property type="project" value="UniProtKB-KW"/>
</dbReference>
<dbReference type="CDD" id="cd04278">
    <property type="entry name" value="ZnMc_MMP"/>
    <property type="match status" value="1"/>
</dbReference>
<dbReference type="GO" id="GO:0004222">
    <property type="term" value="F:metalloendopeptidase activity"/>
    <property type="evidence" value="ECO:0007669"/>
    <property type="project" value="InterPro"/>
</dbReference>
<feature type="compositionally biased region" description="Basic and acidic residues" evidence="15">
    <location>
        <begin position="338"/>
        <end position="351"/>
    </location>
</feature>
<feature type="domain" description="Peptidase metallopeptidase" evidence="16">
    <location>
        <begin position="114"/>
        <end position="280"/>
    </location>
</feature>
<dbReference type="Proteomes" id="UP000019118">
    <property type="component" value="Unassembled WGS sequence"/>
</dbReference>
<dbReference type="InterPro" id="IPR000585">
    <property type="entry name" value="Hemopexin-like_dom"/>
</dbReference>
<keyword evidence="6" id="KW-0378">Hydrolase</keyword>
<feature type="binding site" evidence="12">
    <location>
        <position position="187"/>
    </location>
    <ligand>
        <name>Ca(2+)</name>
        <dbReference type="ChEBI" id="CHEBI:29108"/>
        <label>3</label>
    </ligand>
</feature>
<keyword evidence="12" id="KW-0106">Calcium</keyword>
<dbReference type="PANTHER" id="PTHR10201">
    <property type="entry name" value="MATRIX METALLOPROTEINASE"/>
    <property type="match status" value="1"/>
</dbReference>
<dbReference type="InterPro" id="IPR024079">
    <property type="entry name" value="MetalloPept_cat_dom_sf"/>
</dbReference>
<feature type="compositionally biased region" description="Low complexity" evidence="15">
    <location>
        <begin position="300"/>
        <end position="316"/>
    </location>
</feature>
<feature type="binding site" evidence="12">
    <location>
        <position position="181"/>
    </location>
    <ligand>
        <name>Zn(2+)</name>
        <dbReference type="ChEBI" id="CHEBI:29105"/>
        <label>1</label>
    </ligand>
</feature>
<evidence type="ECO:0000256" key="5">
    <source>
        <dbReference type="ARBA" id="ARBA00022737"/>
    </source>
</evidence>
<feature type="compositionally biased region" description="Basic residues" evidence="15">
    <location>
        <begin position="324"/>
        <end position="335"/>
    </location>
</feature>
<feature type="active site" evidence="10">
    <location>
        <position position="234"/>
    </location>
</feature>
<dbReference type="SMART" id="SM00120">
    <property type="entry name" value="HX"/>
    <property type="match status" value="4"/>
</dbReference>
<feature type="binding site" evidence="11">
    <location>
        <position position="243"/>
    </location>
    <ligand>
        <name>Zn(2+)</name>
        <dbReference type="ChEBI" id="CHEBI:29105"/>
        <label>2</label>
        <note>catalytic</note>
    </ligand>
</feature>
<reference evidence="18" key="1">
    <citation type="journal article" date="2013" name="Genome Biol.">
        <title>Draft genome of the mountain pine beetle, Dendroctonus ponderosae Hopkins, a major forest pest.</title>
        <authorList>
            <person name="Keeling C.I."/>
            <person name="Yuen M.M."/>
            <person name="Liao N.Y."/>
            <person name="Docking T.R."/>
            <person name="Chan S.K."/>
            <person name="Taylor G.A."/>
            <person name="Palmquist D.L."/>
            <person name="Jackman S.D."/>
            <person name="Nguyen A."/>
            <person name="Li M."/>
            <person name="Henderson H."/>
            <person name="Janes J.K."/>
            <person name="Zhao Y."/>
            <person name="Pandoh P."/>
            <person name="Moore R."/>
            <person name="Sperling F.A."/>
            <person name="Huber D.P."/>
            <person name="Birol I."/>
            <person name="Jones S.J."/>
            <person name="Bohlmann J."/>
        </authorList>
    </citation>
    <scope>NUCLEOTIDE SEQUENCE</scope>
</reference>
<dbReference type="PROSITE" id="PS51642">
    <property type="entry name" value="HEMOPEXIN_2"/>
    <property type="match status" value="4"/>
</dbReference>
<protein>
    <recommendedName>
        <fullName evidence="16">Peptidase metallopeptidase domain-containing protein</fullName>
    </recommendedName>
</protein>
<evidence type="ECO:0000256" key="2">
    <source>
        <dbReference type="ARBA" id="ARBA00022670"/>
    </source>
</evidence>
<evidence type="ECO:0000256" key="6">
    <source>
        <dbReference type="ARBA" id="ARBA00022801"/>
    </source>
</evidence>
<evidence type="ECO:0000256" key="4">
    <source>
        <dbReference type="ARBA" id="ARBA00022729"/>
    </source>
</evidence>
<dbReference type="InterPro" id="IPR021158">
    <property type="entry name" value="Pept_M10A_Zn_BS"/>
</dbReference>
<evidence type="ECO:0000256" key="12">
    <source>
        <dbReference type="PIRSR" id="PIRSR621190-2"/>
    </source>
</evidence>
<dbReference type="GO" id="GO:0030574">
    <property type="term" value="P:collagen catabolic process"/>
    <property type="evidence" value="ECO:0007669"/>
    <property type="project" value="TreeGrafter"/>
</dbReference>
<dbReference type="Gene3D" id="3.40.390.10">
    <property type="entry name" value="Collagenase (Catalytic Domain)"/>
    <property type="match status" value="1"/>
</dbReference>
<feature type="binding site" evidence="12">
    <location>
        <position position="179"/>
    </location>
    <ligand>
        <name>Zn(2+)</name>
        <dbReference type="ChEBI" id="CHEBI:29105"/>
        <label>1</label>
    </ligand>
</feature>
<feature type="binding site" evidence="12">
    <location>
        <position position="478"/>
    </location>
    <ligand>
        <name>Ca(2+)</name>
        <dbReference type="ChEBI" id="CHEBI:29108"/>
        <label>4</label>
    </ligand>
</feature>
<dbReference type="Gene3D" id="2.110.10.10">
    <property type="entry name" value="Hemopexin-like domain"/>
    <property type="match status" value="1"/>
</dbReference>
<feature type="binding site" evidence="12">
    <location>
        <position position="213"/>
    </location>
    <ligand>
        <name>Ca(2+)</name>
        <dbReference type="ChEBI" id="CHEBI:29108"/>
        <label>1</label>
    </ligand>
</feature>
<dbReference type="PRINTS" id="PR00138">
    <property type="entry name" value="MATRIXIN"/>
</dbReference>